<evidence type="ECO:0000313" key="1">
    <source>
        <dbReference type="EMBL" id="SHF72734.1"/>
    </source>
</evidence>
<dbReference type="Proteomes" id="UP000186132">
    <property type="component" value="Unassembled WGS sequence"/>
</dbReference>
<dbReference type="STRING" id="1206085.SAMN05443575_0751"/>
<evidence type="ECO:0008006" key="3">
    <source>
        <dbReference type="Google" id="ProtNLM"/>
    </source>
</evidence>
<sequence length="238" mass="25601">MMGGMTSQDSHDFQVEIDPTTPVTQGGETFVLHRDGTRRTLRIHDYDEVYAVPGLYEHVVQERLGCTSPRTLASSLAGRVAAAGGAVGDVRCLDVGAGNGVSGESLRDAGLRPVVGLDISPVAAEAVARDRPGLYAEFVTAALGDVATPELVARHRLDALVSAGALTGGHIEPDVLVRTWGAFAPGDWLAFTCPEQHADGARALFDEHTDFELDDRFEHRRLTDGTAVWYRVLVGRRR</sequence>
<gene>
    <name evidence="1" type="ORF">SAMN05443575_0751</name>
</gene>
<proteinExistence type="predicted"/>
<name>A0A1M5E0U5_9ACTN</name>
<evidence type="ECO:0000313" key="2">
    <source>
        <dbReference type="Proteomes" id="UP000186132"/>
    </source>
</evidence>
<keyword evidence="2" id="KW-1185">Reference proteome</keyword>
<reference evidence="1 2" key="1">
    <citation type="submission" date="2016-11" db="EMBL/GenBank/DDBJ databases">
        <authorList>
            <person name="Jaros S."/>
            <person name="Januszkiewicz K."/>
            <person name="Wedrychowicz H."/>
        </authorList>
    </citation>
    <scope>NUCLEOTIDE SEQUENCE [LARGE SCALE GENOMIC DNA]</scope>
    <source>
        <strain evidence="1 2">DSM 45627</strain>
    </source>
</reference>
<dbReference type="InterPro" id="IPR029063">
    <property type="entry name" value="SAM-dependent_MTases_sf"/>
</dbReference>
<dbReference type="CDD" id="cd02440">
    <property type="entry name" value="AdoMet_MTases"/>
    <property type="match status" value="1"/>
</dbReference>
<accession>A0A1M5E0U5</accession>
<dbReference type="SUPFAM" id="SSF53335">
    <property type="entry name" value="S-adenosyl-L-methionine-dependent methyltransferases"/>
    <property type="match status" value="1"/>
</dbReference>
<organism evidence="1 2">
    <name type="scientific">Jatrophihabitans endophyticus</name>
    <dbReference type="NCBI Taxonomy" id="1206085"/>
    <lineage>
        <taxon>Bacteria</taxon>
        <taxon>Bacillati</taxon>
        <taxon>Actinomycetota</taxon>
        <taxon>Actinomycetes</taxon>
        <taxon>Jatrophihabitantales</taxon>
        <taxon>Jatrophihabitantaceae</taxon>
        <taxon>Jatrophihabitans</taxon>
    </lineage>
</organism>
<dbReference type="AlphaFoldDB" id="A0A1M5E0U5"/>
<protein>
    <recommendedName>
        <fullName evidence="3">Methyltransferase domain-containing protein</fullName>
    </recommendedName>
</protein>
<dbReference type="Gene3D" id="3.40.50.150">
    <property type="entry name" value="Vaccinia Virus protein VP39"/>
    <property type="match status" value="1"/>
</dbReference>
<dbReference type="EMBL" id="FQVU01000001">
    <property type="protein sequence ID" value="SHF72734.1"/>
    <property type="molecule type" value="Genomic_DNA"/>
</dbReference>